<feature type="compositionally biased region" description="Low complexity" evidence="1">
    <location>
        <begin position="304"/>
        <end position="318"/>
    </location>
</feature>
<dbReference type="STRING" id="240015.ACP_1572"/>
<dbReference type="InterPro" id="IPR014756">
    <property type="entry name" value="Ig_E-set"/>
</dbReference>
<evidence type="ECO:0000313" key="3">
    <source>
        <dbReference type="EMBL" id="ACO34511.1"/>
    </source>
</evidence>
<accession>C1F6R4</accession>
<dbReference type="Proteomes" id="UP000002207">
    <property type="component" value="Chromosome"/>
</dbReference>
<organism evidence="3 4">
    <name type="scientific">Acidobacterium capsulatum (strain ATCC 51196 / DSM 11244 / BCRC 80197 / JCM 7670 / NBRC 15755 / NCIMB 13165 / 161)</name>
    <dbReference type="NCBI Taxonomy" id="240015"/>
    <lineage>
        <taxon>Bacteria</taxon>
        <taxon>Pseudomonadati</taxon>
        <taxon>Acidobacteriota</taxon>
        <taxon>Terriglobia</taxon>
        <taxon>Terriglobales</taxon>
        <taxon>Acidobacteriaceae</taxon>
        <taxon>Acidobacterium</taxon>
    </lineage>
</organism>
<dbReference type="HOGENOM" id="CLU_449528_0_0_0"/>
<reference evidence="3 4" key="1">
    <citation type="journal article" date="2009" name="Appl. Environ. Microbiol.">
        <title>Three genomes from the phylum Acidobacteria provide insight into the lifestyles of these microorganisms in soils.</title>
        <authorList>
            <person name="Ward N.L."/>
            <person name="Challacombe J.F."/>
            <person name="Janssen P.H."/>
            <person name="Henrissat B."/>
            <person name="Coutinho P.M."/>
            <person name="Wu M."/>
            <person name="Xie G."/>
            <person name="Haft D.H."/>
            <person name="Sait M."/>
            <person name="Badger J."/>
            <person name="Barabote R.D."/>
            <person name="Bradley B."/>
            <person name="Brettin T.S."/>
            <person name="Brinkac L.M."/>
            <person name="Bruce D."/>
            <person name="Creasy T."/>
            <person name="Daugherty S.C."/>
            <person name="Davidsen T.M."/>
            <person name="DeBoy R.T."/>
            <person name="Detter J.C."/>
            <person name="Dodson R.J."/>
            <person name="Durkin A.S."/>
            <person name="Ganapathy A."/>
            <person name="Gwinn-Giglio M."/>
            <person name="Han C.S."/>
            <person name="Khouri H."/>
            <person name="Kiss H."/>
            <person name="Kothari S.P."/>
            <person name="Madupu R."/>
            <person name="Nelson K.E."/>
            <person name="Nelson W.C."/>
            <person name="Paulsen I."/>
            <person name="Penn K."/>
            <person name="Ren Q."/>
            <person name="Rosovitz M.J."/>
            <person name="Selengut J.D."/>
            <person name="Shrivastava S."/>
            <person name="Sullivan S.A."/>
            <person name="Tapia R."/>
            <person name="Thompson L.S."/>
            <person name="Watkins K.L."/>
            <person name="Yang Q."/>
            <person name="Yu C."/>
            <person name="Zafar N."/>
            <person name="Zhou L."/>
            <person name="Kuske C.R."/>
        </authorList>
    </citation>
    <scope>NUCLEOTIDE SEQUENCE [LARGE SCALE GENOMIC DNA]</scope>
    <source>
        <strain evidence="4">ATCC 51196 / DSM 11244 / BCRC 80197 / JCM 7670 / NBRC 15755 / NCIMB 13165 / 161</strain>
    </source>
</reference>
<dbReference type="eggNOG" id="COG3757">
    <property type="taxonomic scope" value="Bacteria"/>
</dbReference>
<dbReference type="Gene3D" id="3.20.20.80">
    <property type="entry name" value="Glycosidases"/>
    <property type="match status" value="1"/>
</dbReference>
<dbReference type="EMBL" id="CP001472">
    <property type="protein sequence ID" value="ACO34511.1"/>
    <property type="molecule type" value="Genomic_DNA"/>
</dbReference>
<proteinExistence type="predicted"/>
<dbReference type="KEGG" id="aca:ACP_1572"/>
<evidence type="ECO:0000259" key="2">
    <source>
        <dbReference type="Pfam" id="PF08924"/>
    </source>
</evidence>
<keyword evidence="4" id="KW-1185">Reference proteome</keyword>
<feature type="region of interest" description="Disordered" evidence="1">
    <location>
        <begin position="578"/>
        <end position="607"/>
    </location>
</feature>
<gene>
    <name evidence="3" type="ordered locus">ACP_1572</name>
</gene>
<dbReference type="Pfam" id="PF08924">
    <property type="entry name" value="Rv2525c_GlyHyd-like"/>
    <property type="match status" value="1"/>
</dbReference>
<dbReference type="InterPro" id="IPR013783">
    <property type="entry name" value="Ig-like_fold"/>
</dbReference>
<dbReference type="Gene3D" id="2.60.40.10">
    <property type="entry name" value="Immunoglobulins"/>
    <property type="match status" value="2"/>
</dbReference>
<dbReference type="InterPro" id="IPR017853">
    <property type="entry name" value="GH"/>
</dbReference>
<feature type="domain" description="Rv2525c-like glycoside hydrolase-like" evidence="2">
    <location>
        <begin position="88"/>
        <end position="254"/>
    </location>
</feature>
<sequence>MTATNSAGTSAVSNTLYFTVAQSTTTSNVQISENRGFDLEFAPAENDMATWMQSSPYKDIGVYIGGCNVHAVPASGPNGCGSNPASAGTKKTNSNLTSNWVRDVSGMGWGMMPIWVGPQASCISGIDPSTVYLIDTSTSTAAYNEGVSEADSAAAQATTLGMGNSIIYYDMETYSATDTGCDTAVNQFLSGWVTELHTKGFEAGVYGSPSDANGWSTPPDAIWAFYPDGVNTASDLDGVLTGSWAGKRIHQYCAGGNVQTCPSKASETWGGVSLGGSPDQGIDLDIEDGPVFSAPAPSSGTATVSGVSPNPVPSSNSNQTLTITGSGFVAGAMVTYYDPSNQPYSAHAATVNSSSQIVDTAFNDLSDGGTWHVVVTNPGASASNNYAFPVYSSTATVSGVSPNPVPSSNSNQTLTITGSGFVAGATVTYYDPVNQQTYPNEPANFVNSGELVDPAFNNGGDAGDWTVTVVNPGNISSKPYTFTVTGGTPSISNLSPTSYPSSNSDQTMTINGSNFQSGDTLTFTYPDGTQHSNVRPVTFVSANQLSYQFNNGSDPGTWSVRVNSPDGSEQSNTVSFTVTGGTPSISNLSPTSYPSSNSDQTMTINGS</sequence>
<feature type="region of interest" description="Disordered" evidence="1">
    <location>
        <begin position="296"/>
        <end position="318"/>
    </location>
</feature>
<protein>
    <submittedName>
        <fullName evidence="3">Conserved domain protein</fullName>
    </submittedName>
</protein>
<evidence type="ECO:0000256" key="1">
    <source>
        <dbReference type="SAM" id="MobiDB-lite"/>
    </source>
</evidence>
<dbReference type="SUPFAM" id="SSF51445">
    <property type="entry name" value="(Trans)glycosidases"/>
    <property type="match status" value="1"/>
</dbReference>
<dbReference type="RefSeq" id="WP_015896698.1">
    <property type="nucleotide sequence ID" value="NC_012483.1"/>
</dbReference>
<dbReference type="SUPFAM" id="SSF81296">
    <property type="entry name" value="E set domains"/>
    <property type="match status" value="2"/>
</dbReference>
<dbReference type="AlphaFoldDB" id="C1F6R4"/>
<dbReference type="InterPro" id="IPR015020">
    <property type="entry name" value="Rv2525c-like_Glyco_Hydro-like"/>
</dbReference>
<name>C1F6R4_ACIC5</name>
<dbReference type="InParanoid" id="C1F6R4"/>
<evidence type="ECO:0000313" key="4">
    <source>
        <dbReference type="Proteomes" id="UP000002207"/>
    </source>
</evidence>